<evidence type="ECO:0000256" key="6">
    <source>
        <dbReference type="RuleBase" id="RU364123"/>
    </source>
</evidence>
<reference evidence="10" key="1">
    <citation type="submission" date="2022-11" db="UniProtKB">
        <authorList>
            <consortium name="WormBaseParasite"/>
        </authorList>
    </citation>
    <scope>IDENTIFICATION</scope>
</reference>
<feature type="domain" description="Phosphorylase b kinase regulatory subunit alpha/beta C-terminal" evidence="8">
    <location>
        <begin position="943"/>
        <end position="1053"/>
    </location>
</feature>
<feature type="domain" description="GH15-like" evidence="7">
    <location>
        <begin position="43"/>
        <end position="881"/>
    </location>
</feature>
<evidence type="ECO:0000256" key="5">
    <source>
        <dbReference type="ARBA" id="ARBA00023277"/>
    </source>
</evidence>
<evidence type="ECO:0000256" key="1">
    <source>
        <dbReference type="ARBA" id="ARBA00005131"/>
    </source>
</evidence>
<dbReference type="Pfam" id="PF00723">
    <property type="entry name" value="Glyco_hydro_15"/>
    <property type="match status" value="1"/>
</dbReference>
<keyword evidence="3 6" id="KW-0321">Glycogen metabolism</keyword>
<keyword evidence="6" id="KW-0449">Lipoprotein</keyword>
<dbReference type="Pfam" id="PF19292">
    <property type="entry name" value="KPBB_C"/>
    <property type="match status" value="1"/>
</dbReference>
<dbReference type="FunFam" id="1.50.10.10:FF:000065">
    <property type="entry name" value="Phosphorylase b kinase regulatory subunit"/>
    <property type="match status" value="1"/>
</dbReference>
<comment type="function">
    <text evidence="6">Phosphorylase b kinase catalyzes the phosphorylation of serine in certain substrates, including troponin I.</text>
</comment>
<evidence type="ECO:0000313" key="10">
    <source>
        <dbReference type="WBParaSite" id="PSAMB.scaffold1308size33154.g12277.t2"/>
    </source>
</evidence>
<sequence>MMTPKKSRADLRSSTKLRRLTQAYLTPLTKKHSVKRDTTHRVDSVYESVRSLLLDHQSVTTGLFPRFSKDKTEGYVRDSIYCALACWATSIAYQRLDDDRGRQTELRQTAIKTMRGILFCWMLQADRLEQFKQRNTVELSLHSKFDFATGMPIATTDEYNHLQMDIVALFLIALVEMTSGGAQIIYTQHEVSFIQNLVFYIERTYRTPDFGMWEKGTRYNVGSPEIHASSLGMVKAALESINGFNVCGSAGTSASVIFVDIDGHNRNRTTFETILPRESDSKNTDAALLPTIGWPCFATHDPILYDRSFKKLMRRLEGKYGVKRFLRDGYRTELEDMDKRFYGEHDTFQFDSIECQWPMFFGYIALTAHLKGDMKMADEYFGKMCDVMVPTVDSTLVVPECYFVPEDCVDDEKKEPGSQSRYPVNPLETGHFLWAQAIYIITLLLRQNLVHSSELDPIYRHLPASQRPKVHNRHSAFRSDRSLENPVLTDEGSMEGEPVVQVALIAESTRLQMMLSTYGISTQTPHEVEPVQIWPSWRMVKVFESLGKSKKMQLTGRPNRPFGALNTSKIFRVFGDTVLCYPLLFEVSDFYVTADPAVLIEDIKRDIAFVAKRWKLAGRPTFCVILREDNVVGEHFDQMLELLVNLKNGFVDGVRVRVGRVHQLLGAGCTEHVDFAEHDEINFDREPFEEVDSSTGGPSVLGAKMDECYIEMDADVKEKDVSGKTDYDLNLLIKESSPSRLRTQAFAVCELWTRFNGDYKVDNDTLSVRLERIYRQAAAWKLWWLVRYCAAKLRKTIDSLAPGITTILARGKRVTLGVRSRREVTIRKPMAPKEIVDILFSSCPETEPQTAVLQQELLIACADLITQRPKCFDGVLTIRLGWLTDAVNLMLNYGVTMSRKKTISPPVAAAARTLTVYDLAPTVVKDMVTALFCRENWHMLSSLQTRRLNGALNRVPTDFYDRVWKILERTKDGIVIANNFLPQQPTLSDMTQFELTFAFRVESMMSEIGHPEYRQLLVELCVIVSTILERNPELGFGIKVDMDSLIQRAFSIFADERKLADREEMTLFYQLDENERDGTTATYLARAIIDTLLKGENIRKAEINYERRKSIDNNDICSIS</sequence>
<dbReference type="WBParaSite" id="PSAMB.scaffold1308size33154.g12277.t2">
    <property type="protein sequence ID" value="PSAMB.scaffold1308size33154.g12277.t2"/>
    <property type="gene ID" value="PSAMB.scaffold1308size33154.g12277"/>
</dbReference>
<name>A0A914UW68_9BILA</name>
<dbReference type="PANTHER" id="PTHR10749">
    <property type="entry name" value="PHOSPHORYLASE B KINASE REGULATORY SUBUNIT"/>
    <property type="match status" value="1"/>
</dbReference>
<dbReference type="Gene3D" id="1.50.10.10">
    <property type="match status" value="1"/>
</dbReference>
<dbReference type="AlphaFoldDB" id="A0A914UW68"/>
<keyword evidence="6" id="KW-0472">Membrane</keyword>
<evidence type="ECO:0000256" key="2">
    <source>
        <dbReference type="ARBA" id="ARBA00007128"/>
    </source>
</evidence>
<dbReference type="GO" id="GO:0005886">
    <property type="term" value="C:plasma membrane"/>
    <property type="evidence" value="ECO:0007669"/>
    <property type="project" value="UniProtKB-SubCell"/>
</dbReference>
<evidence type="ECO:0000313" key="9">
    <source>
        <dbReference type="Proteomes" id="UP000887566"/>
    </source>
</evidence>
<keyword evidence="9" id="KW-1185">Reference proteome</keyword>
<evidence type="ECO:0000256" key="3">
    <source>
        <dbReference type="ARBA" id="ARBA00022600"/>
    </source>
</evidence>
<keyword evidence="6" id="KW-0636">Prenylation</keyword>
<dbReference type="InterPro" id="IPR011613">
    <property type="entry name" value="GH15-like"/>
</dbReference>
<organism evidence="9 10">
    <name type="scientific">Plectus sambesii</name>
    <dbReference type="NCBI Taxonomy" id="2011161"/>
    <lineage>
        <taxon>Eukaryota</taxon>
        <taxon>Metazoa</taxon>
        <taxon>Ecdysozoa</taxon>
        <taxon>Nematoda</taxon>
        <taxon>Chromadorea</taxon>
        <taxon>Plectida</taxon>
        <taxon>Plectina</taxon>
        <taxon>Plectoidea</taxon>
        <taxon>Plectidae</taxon>
        <taxon>Plectus</taxon>
    </lineage>
</organism>
<dbReference type="SUPFAM" id="SSF48208">
    <property type="entry name" value="Six-hairpin glycosidases"/>
    <property type="match status" value="1"/>
</dbReference>
<dbReference type="PANTHER" id="PTHR10749:SF8">
    <property type="entry name" value="PHOSPHORYLASE B KINASE REGULATORY SUBUNIT BETA"/>
    <property type="match status" value="1"/>
</dbReference>
<dbReference type="GO" id="GO:0005977">
    <property type="term" value="P:glycogen metabolic process"/>
    <property type="evidence" value="ECO:0007669"/>
    <property type="project" value="UniProtKB-KW"/>
</dbReference>
<dbReference type="Proteomes" id="UP000887566">
    <property type="component" value="Unplaced"/>
</dbReference>
<protein>
    <recommendedName>
        <fullName evidence="6">Phosphorylase b kinase regulatory subunit</fullName>
    </recommendedName>
</protein>
<evidence type="ECO:0000256" key="4">
    <source>
        <dbReference type="ARBA" id="ARBA00022860"/>
    </source>
</evidence>
<dbReference type="GO" id="GO:0005964">
    <property type="term" value="C:phosphorylase kinase complex"/>
    <property type="evidence" value="ECO:0007669"/>
    <property type="project" value="TreeGrafter"/>
</dbReference>
<dbReference type="InterPro" id="IPR045583">
    <property type="entry name" value="KPBA/B_C"/>
</dbReference>
<evidence type="ECO:0000259" key="7">
    <source>
        <dbReference type="Pfam" id="PF00723"/>
    </source>
</evidence>
<keyword evidence="4 6" id="KW-0112">Calmodulin-binding</keyword>
<keyword evidence="5 6" id="KW-0119">Carbohydrate metabolism</keyword>
<dbReference type="InterPro" id="IPR008928">
    <property type="entry name" value="6-hairpin_glycosidase_sf"/>
</dbReference>
<comment type="subcellular location">
    <subcellularLocation>
        <location evidence="6">Cell membrane</location>
        <topology evidence="6">Lipid-anchor</topology>
        <orientation evidence="6">Cytoplasmic side</orientation>
    </subcellularLocation>
</comment>
<dbReference type="GO" id="GO:0005516">
    <property type="term" value="F:calmodulin binding"/>
    <property type="evidence" value="ECO:0007669"/>
    <property type="project" value="UniProtKB-KW"/>
</dbReference>
<dbReference type="InterPro" id="IPR012341">
    <property type="entry name" value="6hp_glycosidase-like_sf"/>
</dbReference>
<proteinExistence type="inferred from homology"/>
<keyword evidence="6" id="KW-1003">Cell membrane</keyword>
<comment type="pathway">
    <text evidence="1 6">Glycan biosynthesis; glycogen metabolism.</text>
</comment>
<accession>A0A914UW68</accession>
<dbReference type="InterPro" id="IPR008734">
    <property type="entry name" value="PHK_A/B_su"/>
</dbReference>
<comment type="similarity">
    <text evidence="2 6">Belongs to the phosphorylase b kinase regulatory chain family.</text>
</comment>
<evidence type="ECO:0000259" key="8">
    <source>
        <dbReference type="Pfam" id="PF19292"/>
    </source>
</evidence>